<proteinExistence type="inferred from homology"/>
<dbReference type="OrthoDB" id="919440at2759"/>
<evidence type="ECO:0000313" key="3">
    <source>
        <dbReference type="Proteomes" id="UP000325081"/>
    </source>
</evidence>
<dbReference type="InterPro" id="IPR011009">
    <property type="entry name" value="Kinase-like_dom_sf"/>
</dbReference>
<keyword evidence="2" id="KW-0670">Pyruvate</keyword>
<dbReference type="PANTHER" id="PTHR45863">
    <property type="entry name" value="SERINE/THREONINE-PROTEIN KINASE BSK5"/>
    <property type="match status" value="1"/>
</dbReference>
<dbReference type="EMBL" id="BKCP01002113">
    <property type="protein sequence ID" value="GER27701.1"/>
    <property type="molecule type" value="Genomic_DNA"/>
</dbReference>
<evidence type="ECO:0000256" key="1">
    <source>
        <dbReference type="ARBA" id="ARBA00008684"/>
    </source>
</evidence>
<sequence>MIKGPFPNPKFVKTIKKEVMENGPVIVAFRLRVDFHDFPRRTILGRCAASKDCRSEWSDDCFRQIIVEDAEECYLWDVFVVEAAGVGVGKVRHKRLMNMIGCCAEGDERLLVAEYQPNDTLSKHLFTGIRSPCHVKCVQEVIPESDIYSYGTVLLDLLSGKNIPPSHVWCILLDLLLLIEMSCTPSKADRGCFVCSNGPSEEPCGSTARMDLQCTTFYRKRVIKMKRGQGLQERHRILFQAGINDDSTIWYDIREMGPLLLDDGSARTSPKRCHAGPRVAHSLLLTGSCPI</sequence>
<comment type="similarity">
    <text evidence="1">Belongs to the protein kinase superfamily. Ser/Thr protein kinase family.</text>
</comment>
<dbReference type="GO" id="GO:0012505">
    <property type="term" value="C:endomembrane system"/>
    <property type="evidence" value="ECO:0007669"/>
    <property type="project" value="UniProtKB-SubCell"/>
</dbReference>
<keyword evidence="2" id="KW-0808">Transferase</keyword>
<evidence type="ECO:0000313" key="2">
    <source>
        <dbReference type="EMBL" id="GER27701.1"/>
    </source>
</evidence>
<dbReference type="SUPFAM" id="SSF56112">
    <property type="entry name" value="Protein kinase-like (PK-like)"/>
    <property type="match status" value="1"/>
</dbReference>
<name>A0A5A7P517_STRAF</name>
<dbReference type="PANTHER" id="PTHR45863:SF15">
    <property type="entry name" value="SERINE_THREONINE-PROTEIN KINASE BSK2"/>
    <property type="match status" value="1"/>
</dbReference>
<accession>A0A5A7P517</accession>
<dbReference type="Proteomes" id="UP000325081">
    <property type="component" value="Unassembled WGS sequence"/>
</dbReference>
<comment type="caution">
    <text evidence="2">The sequence shown here is derived from an EMBL/GenBank/DDBJ whole genome shotgun (WGS) entry which is preliminary data.</text>
</comment>
<organism evidence="2 3">
    <name type="scientific">Striga asiatica</name>
    <name type="common">Asiatic witchweed</name>
    <name type="synonym">Buchnera asiatica</name>
    <dbReference type="NCBI Taxonomy" id="4170"/>
    <lineage>
        <taxon>Eukaryota</taxon>
        <taxon>Viridiplantae</taxon>
        <taxon>Streptophyta</taxon>
        <taxon>Embryophyta</taxon>
        <taxon>Tracheophyta</taxon>
        <taxon>Spermatophyta</taxon>
        <taxon>Magnoliopsida</taxon>
        <taxon>eudicotyledons</taxon>
        <taxon>Gunneridae</taxon>
        <taxon>Pentapetalae</taxon>
        <taxon>asterids</taxon>
        <taxon>lamiids</taxon>
        <taxon>Lamiales</taxon>
        <taxon>Orobanchaceae</taxon>
        <taxon>Buchnereae</taxon>
        <taxon>Striga</taxon>
    </lineage>
</organism>
<dbReference type="AlphaFoldDB" id="A0A5A7P517"/>
<reference evidence="3" key="1">
    <citation type="journal article" date="2019" name="Curr. Biol.">
        <title>Genome Sequence of Striga asiatica Provides Insight into the Evolution of Plant Parasitism.</title>
        <authorList>
            <person name="Yoshida S."/>
            <person name="Kim S."/>
            <person name="Wafula E.K."/>
            <person name="Tanskanen J."/>
            <person name="Kim Y.M."/>
            <person name="Honaas L."/>
            <person name="Yang Z."/>
            <person name="Spallek T."/>
            <person name="Conn C.E."/>
            <person name="Ichihashi Y."/>
            <person name="Cheong K."/>
            <person name="Cui S."/>
            <person name="Der J.P."/>
            <person name="Gundlach H."/>
            <person name="Jiao Y."/>
            <person name="Hori C."/>
            <person name="Ishida J.K."/>
            <person name="Kasahara H."/>
            <person name="Kiba T."/>
            <person name="Kim M.S."/>
            <person name="Koo N."/>
            <person name="Laohavisit A."/>
            <person name="Lee Y.H."/>
            <person name="Lumba S."/>
            <person name="McCourt P."/>
            <person name="Mortimer J.C."/>
            <person name="Mutuku J.M."/>
            <person name="Nomura T."/>
            <person name="Sasaki-Sekimoto Y."/>
            <person name="Seto Y."/>
            <person name="Wang Y."/>
            <person name="Wakatake T."/>
            <person name="Sakakibara H."/>
            <person name="Demura T."/>
            <person name="Yamaguchi S."/>
            <person name="Yoneyama K."/>
            <person name="Manabe R.I."/>
            <person name="Nelson D.C."/>
            <person name="Schulman A.H."/>
            <person name="Timko M.P."/>
            <person name="dePamphilis C.W."/>
            <person name="Choi D."/>
            <person name="Shirasu K."/>
        </authorList>
    </citation>
    <scope>NUCLEOTIDE SEQUENCE [LARGE SCALE GENOMIC DNA]</scope>
    <source>
        <strain evidence="3">cv. UVA1</strain>
    </source>
</reference>
<gene>
    <name evidence="2" type="ORF">STAS_03435</name>
</gene>
<dbReference type="InterPro" id="IPR045845">
    <property type="entry name" value="BSK"/>
</dbReference>
<dbReference type="GO" id="GO:0004672">
    <property type="term" value="F:protein kinase activity"/>
    <property type="evidence" value="ECO:0007669"/>
    <property type="project" value="InterPro"/>
</dbReference>
<dbReference type="Gene3D" id="3.30.200.20">
    <property type="entry name" value="Phosphorylase Kinase, domain 1"/>
    <property type="match status" value="1"/>
</dbReference>
<keyword evidence="2" id="KW-0418">Kinase</keyword>
<keyword evidence="3" id="KW-1185">Reference proteome</keyword>
<protein>
    <submittedName>
        <fullName evidence="2">Pyruvate kinase</fullName>
    </submittedName>
</protein>
<dbReference type="GO" id="GO:0005524">
    <property type="term" value="F:ATP binding"/>
    <property type="evidence" value="ECO:0007669"/>
    <property type="project" value="UniProtKB-KW"/>
</dbReference>
<dbReference type="GO" id="GO:0009742">
    <property type="term" value="P:brassinosteroid mediated signaling pathway"/>
    <property type="evidence" value="ECO:0007669"/>
    <property type="project" value="InterPro"/>
</dbReference>